<feature type="transmembrane region" description="Helical" evidence="5">
    <location>
        <begin position="177"/>
        <end position="200"/>
    </location>
</feature>
<evidence type="ECO:0000256" key="3">
    <source>
        <dbReference type="ARBA" id="ARBA00022989"/>
    </source>
</evidence>
<keyword evidence="5" id="KW-0808">Transferase</keyword>
<dbReference type="GO" id="GO:0005789">
    <property type="term" value="C:endoplasmic reticulum membrane"/>
    <property type="evidence" value="ECO:0007669"/>
    <property type="project" value="UniProtKB-SubCell"/>
</dbReference>
<dbReference type="Pfam" id="PF04140">
    <property type="entry name" value="ICMT"/>
    <property type="match status" value="1"/>
</dbReference>
<sequence length="233" mass="25092">MSLIKVPFVLGAAVGFQVSSTPPAAAAVSDEERVKSEAAISAFFRIASTLRIVYWLLSVLEVASAISTYVPSSVVPSALSGAFSAIRSMDTPPTGISLLGAALVGISGILRVQCYRALGRLFTFHLSIRKDHRLVTDGPYAVVRHPSYSAMLMCLAGVFLAQWTNGSWLRVSGVLDIPGALVVLGGWWVILVSGILGVVARAPEEDRMMKSTFGEEWDGWSARVKYLLIPFIY</sequence>
<keyword evidence="5" id="KW-0489">Methyltransferase</keyword>
<dbReference type="EMBL" id="KN839860">
    <property type="protein sequence ID" value="KIJ61759.1"/>
    <property type="molecule type" value="Genomic_DNA"/>
</dbReference>
<keyword evidence="7" id="KW-1185">Reference proteome</keyword>
<keyword evidence="2 5" id="KW-0812">Transmembrane</keyword>
<name>A0A0C9V7X9_9AGAM</name>
<dbReference type="EC" id="2.1.1.100" evidence="5"/>
<dbReference type="OrthoDB" id="422086at2759"/>
<evidence type="ECO:0000256" key="5">
    <source>
        <dbReference type="RuleBase" id="RU362022"/>
    </source>
</evidence>
<dbReference type="GO" id="GO:0032259">
    <property type="term" value="P:methylation"/>
    <property type="evidence" value="ECO:0007669"/>
    <property type="project" value="UniProtKB-KW"/>
</dbReference>
<dbReference type="PANTHER" id="PTHR12714">
    <property type="entry name" value="PROTEIN-S ISOPRENYLCYSTEINE O-METHYLTRANSFERASE"/>
    <property type="match status" value="1"/>
</dbReference>
<comment type="caution">
    <text evidence="5">Lacks conserved residue(s) required for the propagation of feature annotation.</text>
</comment>
<proteinExistence type="inferred from homology"/>
<keyword evidence="5" id="KW-0256">Endoplasmic reticulum</keyword>
<dbReference type="InterPro" id="IPR007269">
    <property type="entry name" value="ICMT_MeTrfase"/>
</dbReference>
<dbReference type="AlphaFoldDB" id="A0A0C9V7X9"/>
<evidence type="ECO:0000256" key="1">
    <source>
        <dbReference type="ARBA" id="ARBA00004141"/>
    </source>
</evidence>
<evidence type="ECO:0000313" key="6">
    <source>
        <dbReference type="EMBL" id="KIJ61759.1"/>
    </source>
</evidence>
<feature type="transmembrane region" description="Helical" evidence="5">
    <location>
        <begin position="95"/>
        <end position="112"/>
    </location>
</feature>
<protein>
    <recommendedName>
        <fullName evidence="5">Protein-S-isoprenylcysteine O-methyltransferase</fullName>
        <ecNumber evidence="5">2.1.1.100</ecNumber>
    </recommendedName>
</protein>
<feature type="transmembrane region" description="Helical" evidence="5">
    <location>
        <begin position="148"/>
        <end position="165"/>
    </location>
</feature>
<organism evidence="6 7">
    <name type="scientific">Hydnomerulius pinastri MD-312</name>
    <dbReference type="NCBI Taxonomy" id="994086"/>
    <lineage>
        <taxon>Eukaryota</taxon>
        <taxon>Fungi</taxon>
        <taxon>Dikarya</taxon>
        <taxon>Basidiomycota</taxon>
        <taxon>Agaricomycotina</taxon>
        <taxon>Agaricomycetes</taxon>
        <taxon>Agaricomycetidae</taxon>
        <taxon>Boletales</taxon>
        <taxon>Boletales incertae sedis</taxon>
        <taxon>Leucogyrophana</taxon>
    </lineage>
</organism>
<comment type="catalytic activity">
    <reaction evidence="5">
        <text>[protein]-C-terminal S-[(2E,6E)-farnesyl]-L-cysteine + S-adenosyl-L-methionine = [protein]-C-terminal S-[(2E,6E)-farnesyl]-L-cysteine methyl ester + S-adenosyl-L-homocysteine</text>
        <dbReference type="Rhea" id="RHEA:21672"/>
        <dbReference type="Rhea" id="RHEA-COMP:12125"/>
        <dbReference type="Rhea" id="RHEA-COMP:12126"/>
        <dbReference type="ChEBI" id="CHEBI:57856"/>
        <dbReference type="ChEBI" id="CHEBI:59789"/>
        <dbReference type="ChEBI" id="CHEBI:90510"/>
        <dbReference type="ChEBI" id="CHEBI:90511"/>
        <dbReference type="EC" id="2.1.1.100"/>
    </reaction>
</comment>
<reference evidence="6 7" key="1">
    <citation type="submission" date="2014-04" db="EMBL/GenBank/DDBJ databases">
        <title>Evolutionary Origins and Diversification of the Mycorrhizal Mutualists.</title>
        <authorList>
            <consortium name="DOE Joint Genome Institute"/>
            <consortium name="Mycorrhizal Genomics Consortium"/>
            <person name="Kohler A."/>
            <person name="Kuo A."/>
            <person name="Nagy L.G."/>
            <person name="Floudas D."/>
            <person name="Copeland A."/>
            <person name="Barry K.W."/>
            <person name="Cichocki N."/>
            <person name="Veneault-Fourrey C."/>
            <person name="LaButti K."/>
            <person name="Lindquist E.A."/>
            <person name="Lipzen A."/>
            <person name="Lundell T."/>
            <person name="Morin E."/>
            <person name="Murat C."/>
            <person name="Riley R."/>
            <person name="Ohm R."/>
            <person name="Sun H."/>
            <person name="Tunlid A."/>
            <person name="Henrissat B."/>
            <person name="Grigoriev I.V."/>
            <person name="Hibbett D.S."/>
            <person name="Martin F."/>
        </authorList>
    </citation>
    <scope>NUCLEOTIDE SEQUENCE [LARGE SCALE GENOMIC DNA]</scope>
    <source>
        <strain evidence="6 7">MD-312</strain>
    </source>
</reference>
<dbReference type="PANTHER" id="PTHR12714:SF9">
    <property type="entry name" value="PROTEIN-S-ISOPRENYLCYSTEINE O-METHYLTRANSFERASE"/>
    <property type="match status" value="1"/>
</dbReference>
<dbReference type="HOGENOM" id="CLU_065200_6_0_1"/>
<evidence type="ECO:0000256" key="2">
    <source>
        <dbReference type="ARBA" id="ARBA00022692"/>
    </source>
</evidence>
<keyword evidence="3 5" id="KW-1133">Transmembrane helix</keyword>
<dbReference type="Gene3D" id="1.20.120.1630">
    <property type="match status" value="1"/>
</dbReference>
<comment type="similarity">
    <text evidence="5">Belongs to the class VI-like SAM-binding methyltransferase superfamily. Isoprenylcysteine carboxyl methyltransferase family.</text>
</comment>
<accession>A0A0C9V7X9</accession>
<dbReference type="Proteomes" id="UP000053820">
    <property type="component" value="Unassembled WGS sequence"/>
</dbReference>
<gene>
    <name evidence="6" type="ORF">HYDPIDRAFT_176901</name>
</gene>
<keyword evidence="4 5" id="KW-0472">Membrane</keyword>
<dbReference type="GO" id="GO:0004671">
    <property type="term" value="F:protein C-terminal S-isoprenylcysteine carboxyl O-methyltransferase activity"/>
    <property type="evidence" value="ECO:0007669"/>
    <property type="project" value="UniProtKB-EC"/>
</dbReference>
<keyword evidence="5" id="KW-0949">S-adenosyl-L-methionine</keyword>
<comment type="subcellular location">
    <subcellularLocation>
        <location evidence="5">Endoplasmic reticulum membrane</location>
        <topology evidence="5">Multi-pass membrane protein</topology>
    </subcellularLocation>
    <subcellularLocation>
        <location evidence="1">Membrane</location>
        <topology evidence="1">Multi-pass membrane protein</topology>
    </subcellularLocation>
</comment>
<evidence type="ECO:0000313" key="7">
    <source>
        <dbReference type="Proteomes" id="UP000053820"/>
    </source>
</evidence>
<evidence type="ECO:0000256" key="4">
    <source>
        <dbReference type="ARBA" id="ARBA00023136"/>
    </source>
</evidence>